<name>A0A0L9T8R9_PHAAN</name>
<feature type="compositionally biased region" description="Polar residues" evidence="1">
    <location>
        <begin position="349"/>
        <end position="376"/>
    </location>
</feature>
<dbReference type="AlphaFoldDB" id="A0A0L9T8R9"/>
<feature type="region of interest" description="Disordered" evidence="1">
    <location>
        <begin position="434"/>
        <end position="470"/>
    </location>
</feature>
<accession>A0A0L9T8R9</accession>
<evidence type="ECO:0000313" key="2">
    <source>
        <dbReference type="EMBL" id="KOM27000.1"/>
    </source>
</evidence>
<feature type="region of interest" description="Disordered" evidence="1">
    <location>
        <begin position="284"/>
        <end position="316"/>
    </location>
</feature>
<dbReference type="EMBL" id="KQ258355">
    <property type="protein sequence ID" value="KOM27000.1"/>
    <property type="molecule type" value="Genomic_DNA"/>
</dbReference>
<organism evidence="2 3">
    <name type="scientific">Phaseolus angularis</name>
    <name type="common">Azuki bean</name>
    <name type="synonym">Vigna angularis</name>
    <dbReference type="NCBI Taxonomy" id="3914"/>
    <lineage>
        <taxon>Eukaryota</taxon>
        <taxon>Viridiplantae</taxon>
        <taxon>Streptophyta</taxon>
        <taxon>Embryophyta</taxon>
        <taxon>Tracheophyta</taxon>
        <taxon>Spermatophyta</taxon>
        <taxon>Magnoliopsida</taxon>
        <taxon>eudicotyledons</taxon>
        <taxon>Gunneridae</taxon>
        <taxon>Pentapetalae</taxon>
        <taxon>rosids</taxon>
        <taxon>fabids</taxon>
        <taxon>Fabales</taxon>
        <taxon>Fabaceae</taxon>
        <taxon>Papilionoideae</taxon>
        <taxon>50 kb inversion clade</taxon>
        <taxon>NPAAA clade</taxon>
        <taxon>indigoferoid/millettioid clade</taxon>
        <taxon>Phaseoleae</taxon>
        <taxon>Vigna</taxon>
    </lineage>
</organism>
<feature type="compositionally biased region" description="Low complexity" evidence="1">
    <location>
        <begin position="328"/>
        <end position="344"/>
    </location>
</feature>
<evidence type="ECO:0000256" key="1">
    <source>
        <dbReference type="SAM" id="MobiDB-lite"/>
    </source>
</evidence>
<sequence length="894" mass="100800">MAEENSQLNNLQEENGALELQSLVERVGDLPLLSPKEGGDSKEKQNTRAPITFWLAKSNTVTCYLEKLPIVSKTELGAAEHAGDTRPDHQPPLRNFFTFLYVSNTKRRGFQHLGEKTTTCTSQQRTSRYSSCTQHFTLHGLDLVEEEDSSYNIHKVTTESAILPGAQFQSHEQTRRLRGRFPHVRSPNKSQTHSLRLLQHSHHPRVGRFCLHVIQPNFYSPNSKQPAFGLDPRIRTLDGQGVRASKHSGVRPRLRIRTLDNHCVRASSLSDVRPRRCSTILQQERSSTHVNERSNIARQSISTSARQSISTSARQTDVIERSNIARQSISTSARQSISRSARQTDVIKRSNTARQSISTSARQSISMSARQSISTSARQTDVIEPFNYRSSFHFNKRSSNPYQRAFKHCSTIPWYERPSCRPFGLKGFRPFGFEDDRRSNTARQSISTSARQSISTSARQTDVIERSNTARQSISTSACQSISTSARQTDVIERSNIARHSISTSARQTHVNERSNTARHSLGSAIFVLDRSTIRLIDVRQLGMDRTAFLINVRPFGFEDARQFTATSTITSGHSTPTTFVLLGQIVRPLDLKGVRLRAFVASPNIDAKQSVVRPHPSDSKRPTLTLPDVRPTRLNGSAFRGLQRPSFFPIAVRHFQGRPYFNTNGPALDLTLVRPPDVRHLGFNRSANRFINVRQFTLEAFGHLDSLAFGQSISLTYDLKRPAFNLMDVRSPGSCSFDLSAQPSMSTSVHTSLNNSFQRALKNHSSLHVNERPNIARPSISTSVQEPFVNPCQRASKRRSTIHFNERYKTARQFMSTSVRPPLVNSHQRAFDHHFIREILLSELSWMMLTETLQTQLGPVIPRGSGCSDNVPSDLYDFHQLSLGSFRVCPYSF</sequence>
<reference evidence="3" key="1">
    <citation type="journal article" date="2015" name="Proc. Natl. Acad. Sci. U.S.A.">
        <title>Genome sequencing of adzuki bean (Vigna angularis) provides insight into high starch and low fat accumulation and domestication.</title>
        <authorList>
            <person name="Yang K."/>
            <person name="Tian Z."/>
            <person name="Chen C."/>
            <person name="Luo L."/>
            <person name="Zhao B."/>
            <person name="Wang Z."/>
            <person name="Yu L."/>
            <person name="Li Y."/>
            <person name="Sun Y."/>
            <person name="Li W."/>
            <person name="Chen Y."/>
            <person name="Li Y."/>
            <person name="Zhang Y."/>
            <person name="Ai D."/>
            <person name="Zhao J."/>
            <person name="Shang C."/>
            <person name="Ma Y."/>
            <person name="Wu B."/>
            <person name="Wang M."/>
            <person name="Gao L."/>
            <person name="Sun D."/>
            <person name="Zhang P."/>
            <person name="Guo F."/>
            <person name="Wang W."/>
            <person name="Li Y."/>
            <person name="Wang J."/>
            <person name="Varshney R.K."/>
            <person name="Wang J."/>
            <person name="Ling H.Q."/>
            <person name="Wan P."/>
        </authorList>
    </citation>
    <scope>NUCLEOTIDE SEQUENCE</scope>
    <source>
        <strain evidence="3">cv. Jingnong 6</strain>
    </source>
</reference>
<feature type="region of interest" description="Disordered" evidence="1">
    <location>
        <begin position="328"/>
        <end position="376"/>
    </location>
</feature>
<protein>
    <submittedName>
        <fullName evidence="2">Uncharacterized protein</fullName>
    </submittedName>
</protein>
<feature type="compositionally biased region" description="Polar residues" evidence="1">
    <location>
        <begin position="293"/>
        <end position="315"/>
    </location>
</feature>
<proteinExistence type="predicted"/>
<dbReference type="Gramene" id="KOM27000">
    <property type="protein sequence ID" value="KOM27000"/>
    <property type="gene ID" value="LR48_Vigan349s001400"/>
</dbReference>
<evidence type="ECO:0000313" key="3">
    <source>
        <dbReference type="Proteomes" id="UP000053144"/>
    </source>
</evidence>
<feature type="compositionally biased region" description="Polar residues" evidence="1">
    <location>
        <begin position="441"/>
        <end position="470"/>
    </location>
</feature>
<dbReference type="Proteomes" id="UP000053144">
    <property type="component" value="Unassembled WGS sequence"/>
</dbReference>
<gene>
    <name evidence="2" type="ORF">LR48_Vigan349s001400</name>
</gene>